<feature type="signal peptide" evidence="9">
    <location>
        <begin position="1"/>
        <end position="19"/>
    </location>
</feature>
<dbReference type="Pfam" id="PF04083">
    <property type="entry name" value="Abhydro_lipase"/>
    <property type="match status" value="1"/>
</dbReference>
<comment type="caution">
    <text evidence="11">The sequence shown here is derived from an EMBL/GenBank/DDBJ whole genome shotgun (WGS) entry which is preliminary data.</text>
</comment>
<evidence type="ECO:0000256" key="2">
    <source>
        <dbReference type="ARBA" id="ARBA00022729"/>
    </source>
</evidence>
<proteinExistence type="inferred from homology"/>
<feature type="chain" id="PRO_5012923920" description="Lipase" evidence="9">
    <location>
        <begin position="20"/>
        <end position="429"/>
    </location>
</feature>
<dbReference type="AlphaFoldDB" id="A0A2A4K660"/>
<dbReference type="PANTHER" id="PTHR11005">
    <property type="entry name" value="LYSOSOMAL ACID LIPASE-RELATED"/>
    <property type="match status" value="1"/>
</dbReference>
<dbReference type="STRING" id="7102.A0A2A4K660"/>
<keyword evidence="4 7" id="KW-0442">Lipid degradation</keyword>
<feature type="active site" description="Charge relay system" evidence="8">
    <location>
        <position position="365"/>
    </location>
</feature>
<name>A0A2A4K660_HELVI</name>
<gene>
    <name evidence="11" type="ORF">B5V51_794</name>
</gene>
<feature type="active site" description="Nucleophile" evidence="8">
    <location>
        <position position="190"/>
    </location>
</feature>
<organism evidence="11">
    <name type="scientific">Heliothis virescens</name>
    <name type="common">Tobacco budworm moth</name>
    <dbReference type="NCBI Taxonomy" id="7102"/>
    <lineage>
        <taxon>Eukaryota</taxon>
        <taxon>Metazoa</taxon>
        <taxon>Ecdysozoa</taxon>
        <taxon>Arthropoda</taxon>
        <taxon>Hexapoda</taxon>
        <taxon>Insecta</taxon>
        <taxon>Pterygota</taxon>
        <taxon>Neoptera</taxon>
        <taxon>Endopterygota</taxon>
        <taxon>Lepidoptera</taxon>
        <taxon>Glossata</taxon>
        <taxon>Ditrysia</taxon>
        <taxon>Noctuoidea</taxon>
        <taxon>Noctuidae</taxon>
        <taxon>Heliothinae</taxon>
        <taxon>Heliothis</taxon>
    </lineage>
</organism>
<sequence>MLHGGLYVVLATCVALVAARESPHADYVRELFQSIEWRHSDNVFEDGLLDVPDLIRKYRYPVEVHHVTTKDGYILEMHRIPHGRDANNDPNKKRPVVFLMHGMVSSSADLVIMGPGSALGYILAEEGFDVWMGNARGNYYSRRHVTLNPDVGTAFWKFSWDEIGNIDLPTMIDYALEVSGEERLHYIGHSQGTTSFFVLGSLQPAYNAKFISMHALAPSAYFEHIGSPYLKLVARYINHIERLVYLVGIAEFFPNSEALTWAGQNLCHDEAVFQPMCSNIVFLIGGWNEDQHNATMMPAILGHSPAGAAARQFVHYGQGIASNEFRRYDYGNALANLRAYGSTRPPNYDLSKITAPVFLHYSASDPVAHVDDVDRLYRELGNPKGKLLIPMSTFSHLDFIYAIDAKELLYDRVIDIMKTMDDNYFNDHV</sequence>
<protein>
    <recommendedName>
        <fullName evidence="7">Lipase</fullName>
    </recommendedName>
</protein>
<evidence type="ECO:0000256" key="9">
    <source>
        <dbReference type="SAM" id="SignalP"/>
    </source>
</evidence>
<evidence type="ECO:0000259" key="10">
    <source>
        <dbReference type="Pfam" id="PF04083"/>
    </source>
</evidence>
<evidence type="ECO:0000256" key="5">
    <source>
        <dbReference type="ARBA" id="ARBA00023098"/>
    </source>
</evidence>
<dbReference type="GO" id="GO:0016042">
    <property type="term" value="P:lipid catabolic process"/>
    <property type="evidence" value="ECO:0007669"/>
    <property type="project" value="UniProtKB-KW"/>
</dbReference>
<keyword evidence="2 9" id="KW-0732">Signal</keyword>
<dbReference type="PIRSF" id="PIRSF000862">
    <property type="entry name" value="Steryl_ester_lip"/>
    <property type="match status" value="1"/>
</dbReference>
<evidence type="ECO:0000256" key="1">
    <source>
        <dbReference type="ARBA" id="ARBA00010701"/>
    </source>
</evidence>
<dbReference type="GO" id="GO:0016788">
    <property type="term" value="F:hydrolase activity, acting on ester bonds"/>
    <property type="evidence" value="ECO:0007669"/>
    <property type="project" value="InterPro"/>
</dbReference>
<evidence type="ECO:0000256" key="4">
    <source>
        <dbReference type="ARBA" id="ARBA00022963"/>
    </source>
</evidence>
<dbReference type="SUPFAM" id="SSF53474">
    <property type="entry name" value="alpha/beta-Hydrolases"/>
    <property type="match status" value="1"/>
</dbReference>
<dbReference type="FunFam" id="3.40.50.1820:FF:000021">
    <property type="entry name" value="Lipase"/>
    <property type="match status" value="1"/>
</dbReference>
<feature type="active site" description="Charge relay system" evidence="8">
    <location>
        <position position="396"/>
    </location>
</feature>
<reference evidence="11" key="1">
    <citation type="submission" date="2017-09" db="EMBL/GenBank/DDBJ databases">
        <title>Contemporary evolution of a Lepidopteran species, Heliothis virescens, in response to modern agricultural practices.</title>
        <authorList>
            <person name="Fritz M.L."/>
            <person name="Deyonke A.M."/>
            <person name="Papanicolaou A."/>
            <person name="Micinski S."/>
            <person name="Westbrook J."/>
            <person name="Gould F."/>
        </authorList>
    </citation>
    <scope>NUCLEOTIDE SEQUENCE [LARGE SCALE GENOMIC DNA]</scope>
    <source>
        <strain evidence="11">HvINT-</strain>
        <tissue evidence="11">Whole body</tissue>
    </source>
</reference>
<dbReference type="EMBL" id="NWSH01000114">
    <property type="protein sequence ID" value="PCG79408.1"/>
    <property type="molecule type" value="Genomic_DNA"/>
</dbReference>
<dbReference type="InterPro" id="IPR029058">
    <property type="entry name" value="AB_hydrolase_fold"/>
</dbReference>
<evidence type="ECO:0000256" key="7">
    <source>
        <dbReference type="PIRNR" id="PIRNR000862"/>
    </source>
</evidence>
<dbReference type="InterPro" id="IPR006693">
    <property type="entry name" value="AB_hydrolase_lipase"/>
</dbReference>
<accession>A0A2A4K660</accession>
<evidence type="ECO:0000256" key="8">
    <source>
        <dbReference type="PIRSR" id="PIRSR000862-1"/>
    </source>
</evidence>
<evidence type="ECO:0000256" key="3">
    <source>
        <dbReference type="ARBA" id="ARBA00022801"/>
    </source>
</evidence>
<dbReference type="SMR" id="A0A2A4K660"/>
<keyword evidence="3 7" id="KW-0378">Hydrolase</keyword>
<feature type="domain" description="Partial AB-hydrolase lipase" evidence="10">
    <location>
        <begin position="51"/>
        <end position="113"/>
    </location>
</feature>
<keyword evidence="6" id="KW-0325">Glycoprotein</keyword>
<evidence type="ECO:0000256" key="6">
    <source>
        <dbReference type="ARBA" id="ARBA00023180"/>
    </source>
</evidence>
<comment type="similarity">
    <text evidence="1 7">Belongs to the AB hydrolase superfamily. Lipase family.</text>
</comment>
<dbReference type="Gene3D" id="3.40.50.1820">
    <property type="entry name" value="alpha/beta hydrolase"/>
    <property type="match status" value="1"/>
</dbReference>
<dbReference type="InterPro" id="IPR025483">
    <property type="entry name" value="Lipase_euk"/>
</dbReference>
<evidence type="ECO:0000313" key="11">
    <source>
        <dbReference type="EMBL" id="PCG79408.1"/>
    </source>
</evidence>
<keyword evidence="5" id="KW-0443">Lipid metabolism</keyword>